<proteinExistence type="predicted"/>
<sequence>MMGNLSFGYHHRSKLLIWKPKPRLQFWFALLVLLEPPAPAPALPSAIPQAGFHQILLWVENIPCFLDLQELVNHYQLAYFHLHLCMNLGQEYLMNVCASLHSSCIH</sequence>
<accession>A0AAQ3P120</accession>
<feature type="chain" id="PRO_5042927501" evidence="1">
    <location>
        <begin position="43"/>
        <end position="106"/>
    </location>
</feature>
<dbReference type="Proteomes" id="UP001374535">
    <property type="component" value="Chromosome 2"/>
</dbReference>
<organism evidence="2 3">
    <name type="scientific">Vigna mungo</name>
    <name type="common">Black gram</name>
    <name type="synonym">Phaseolus mungo</name>
    <dbReference type="NCBI Taxonomy" id="3915"/>
    <lineage>
        <taxon>Eukaryota</taxon>
        <taxon>Viridiplantae</taxon>
        <taxon>Streptophyta</taxon>
        <taxon>Embryophyta</taxon>
        <taxon>Tracheophyta</taxon>
        <taxon>Spermatophyta</taxon>
        <taxon>Magnoliopsida</taxon>
        <taxon>eudicotyledons</taxon>
        <taxon>Gunneridae</taxon>
        <taxon>Pentapetalae</taxon>
        <taxon>rosids</taxon>
        <taxon>fabids</taxon>
        <taxon>Fabales</taxon>
        <taxon>Fabaceae</taxon>
        <taxon>Papilionoideae</taxon>
        <taxon>50 kb inversion clade</taxon>
        <taxon>NPAAA clade</taxon>
        <taxon>indigoferoid/millettioid clade</taxon>
        <taxon>Phaseoleae</taxon>
        <taxon>Vigna</taxon>
    </lineage>
</organism>
<feature type="signal peptide" evidence="1">
    <location>
        <begin position="1"/>
        <end position="42"/>
    </location>
</feature>
<protein>
    <submittedName>
        <fullName evidence="2">Uncharacterized protein</fullName>
    </submittedName>
</protein>
<keyword evidence="3" id="KW-1185">Reference proteome</keyword>
<keyword evidence="1" id="KW-0732">Signal</keyword>
<dbReference type="EMBL" id="CP144699">
    <property type="protein sequence ID" value="WVZ18657.1"/>
    <property type="molecule type" value="Genomic_DNA"/>
</dbReference>
<evidence type="ECO:0000313" key="3">
    <source>
        <dbReference type="Proteomes" id="UP001374535"/>
    </source>
</evidence>
<name>A0AAQ3P120_VIGMU</name>
<gene>
    <name evidence="2" type="ORF">V8G54_005979</name>
</gene>
<reference evidence="2 3" key="1">
    <citation type="journal article" date="2023" name="Life. Sci Alliance">
        <title>Evolutionary insights into 3D genome organization and epigenetic landscape of Vigna mungo.</title>
        <authorList>
            <person name="Junaid A."/>
            <person name="Singh B."/>
            <person name="Bhatia S."/>
        </authorList>
    </citation>
    <scope>NUCLEOTIDE SEQUENCE [LARGE SCALE GENOMIC DNA]</scope>
    <source>
        <strain evidence="2">Urdbean</strain>
    </source>
</reference>
<evidence type="ECO:0000256" key="1">
    <source>
        <dbReference type="SAM" id="SignalP"/>
    </source>
</evidence>
<evidence type="ECO:0000313" key="2">
    <source>
        <dbReference type="EMBL" id="WVZ18657.1"/>
    </source>
</evidence>
<dbReference type="AlphaFoldDB" id="A0AAQ3P120"/>